<dbReference type="RefSeq" id="XP_015656187.1">
    <property type="nucleotide sequence ID" value="XM_015804894.1"/>
</dbReference>
<evidence type="ECO:0000256" key="2">
    <source>
        <dbReference type="ARBA" id="ARBA00022741"/>
    </source>
</evidence>
<proteinExistence type="predicted"/>
<dbReference type="GeneID" id="26906881"/>
<dbReference type="EMBL" id="LGTL01000015">
    <property type="protein sequence ID" value="KPA77750.1"/>
    <property type="molecule type" value="Genomic_DNA"/>
</dbReference>
<dbReference type="VEuPathDB" id="TriTrypDB:LpyrH10_15_0050"/>
<comment type="caution">
    <text evidence="4">The sequence shown here is derived from an EMBL/GenBank/DDBJ whole genome shotgun (WGS) entry which is preliminary data.</text>
</comment>
<dbReference type="Gene3D" id="3.40.50.300">
    <property type="entry name" value="P-loop containing nucleotide triphosphate hydrolases"/>
    <property type="match status" value="2"/>
</dbReference>
<evidence type="ECO:0000313" key="4">
    <source>
        <dbReference type="EMBL" id="KPA77750.1"/>
    </source>
</evidence>
<keyword evidence="2" id="KW-0547">Nucleotide-binding</keyword>
<keyword evidence="1" id="KW-0808">Transferase</keyword>
<reference evidence="4 5" key="1">
    <citation type="submission" date="2015-07" db="EMBL/GenBank/DDBJ databases">
        <title>High-quality genome of monoxenous trypanosomatid Leptomonas pyrrhocoris.</title>
        <authorList>
            <person name="Flegontov P."/>
            <person name="Butenko A."/>
            <person name="Firsov S."/>
            <person name="Vlcek C."/>
            <person name="Logacheva M.D."/>
            <person name="Field M."/>
            <person name="Filatov D."/>
            <person name="Flegontova O."/>
            <person name="Gerasimov E."/>
            <person name="Jackson A.P."/>
            <person name="Kelly S."/>
            <person name="Opperdoes F."/>
            <person name="O'Reilly A."/>
            <person name="Votypka J."/>
            <person name="Yurchenko V."/>
            <person name="Lukes J."/>
        </authorList>
    </citation>
    <scope>NUCLEOTIDE SEQUENCE [LARGE SCALE GENOMIC DNA]</scope>
    <source>
        <strain evidence="4">H10</strain>
    </source>
</reference>
<keyword evidence="5" id="KW-1185">Reference proteome</keyword>
<evidence type="ECO:0000256" key="3">
    <source>
        <dbReference type="ARBA" id="ARBA00022777"/>
    </source>
</evidence>
<dbReference type="GO" id="GO:0005524">
    <property type="term" value="F:ATP binding"/>
    <property type="evidence" value="ECO:0007669"/>
    <property type="project" value="InterPro"/>
</dbReference>
<evidence type="ECO:0008006" key="6">
    <source>
        <dbReference type="Google" id="ProtNLM"/>
    </source>
</evidence>
<dbReference type="RefSeq" id="XP_015656188.1">
    <property type="nucleotide sequence ID" value="XM_015804895.1"/>
</dbReference>
<dbReference type="SUPFAM" id="SSF47391">
    <property type="entry name" value="Dimerization-anchoring domain of cAMP-dependent PK regulatory subunit"/>
    <property type="match status" value="1"/>
</dbReference>
<dbReference type="Proteomes" id="UP000037923">
    <property type="component" value="Unassembled WGS sequence"/>
</dbReference>
<dbReference type="InterPro" id="IPR027417">
    <property type="entry name" value="P-loop_NTPase"/>
</dbReference>
<gene>
    <name evidence="4" type="ORF">ABB37_06595</name>
</gene>
<dbReference type="PANTHER" id="PTHR23359">
    <property type="entry name" value="NUCLEOTIDE KINASE"/>
    <property type="match status" value="1"/>
</dbReference>
<dbReference type="Pfam" id="PF13207">
    <property type="entry name" value="AAA_17"/>
    <property type="match status" value="1"/>
</dbReference>
<dbReference type="OrthoDB" id="439792at2759"/>
<dbReference type="EMBL" id="LGTL01000015">
    <property type="protein sequence ID" value="KPA77748.1"/>
    <property type="molecule type" value="Genomic_DNA"/>
</dbReference>
<protein>
    <recommendedName>
        <fullName evidence="6">Adenylate kinase</fullName>
    </recommendedName>
</protein>
<accession>A0A0M9FWW1</accession>
<dbReference type="RefSeq" id="XP_015656189.1">
    <property type="nucleotide sequence ID" value="XM_015804896.1"/>
</dbReference>
<dbReference type="OMA" id="TSYQHCY"/>
<evidence type="ECO:0000256" key="1">
    <source>
        <dbReference type="ARBA" id="ARBA00022679"/>
    </source>
</evidence>
<dbReference type="CDD" id="cd22981">
    <property type="entry name" value="DD_TbAK-like"/>
    <property type="match status" value="1"/>
</dbReference>
<dbReference type="GO" id="GO:0019205">
    <property type="term" value="F:nucleobase-containing compound kinase activity"/>
    <property type="evidence" value="ECO:0007669"/>
    <property type="project" value="InterPro"/>
</dbReference>
<evidence type="ECO:0000313" key="5">
    <source>
        <dbReference type="Proteomes" id="UP000037923"/>
    </source>
</evidence>
<organism evidence="4 5">
    <name type="scientific">Leptomonas pyrrhocoris</name>
    <name type="common">Firebug parasite</name>
    <dbReference type="NCBI Taxonomy" id="157538"/>
    <lineage>
        <taxon>Eukaryota</taxon>
        <taxon>Discoba</taxon>
        <taxon>Euglenozoa</taxon>
        <taxon>Kinetoplastea</taxon>
        <taxon>Metakinetoplastina</taxon>
        <taxon>Trypanosomatida</taxon>
        <taxon>Trypanosomatidae</taxon>
        <taxon>Leishmaniinae</taxon>
        <taxon>Leptomonas</taxon>
    </lineage>
</organism>
<dbReference type="InterPro" id="IPR000850">
    <property type="entry name" value="Adenylat/UMP-CMP_kin"/>
</dbReference>
<keyword evidence="3" id="KW-0418">Kinase</keyword>
<dbReference type="SUPFAM" id="SSF52540">
    <property type="entry name" value="P-loop containing nucleoside triphosphate hydrolases"/>
    <property type="match status" value="1"/>
</dbReference>
<dbReference type="GO" id="GO:0006139">
    <property type="term" value="P:nucleobase-containing compound metabolic process"/>
    <property type="evidence" value="ECO:0007669"/>
    <property type="project" value="InterPro"/>
</dbReference>
<dbReference type="EMBL" id="LGTL01000015">
    <property type="protein sequence ID" value="KPA77749.1"/>
    <property type="molecule type" value="Genomic_DNA"/>
</dbReference>
<name>A0A0M9FWW1_LEPPY</name>
<dbReference type="AlphaFoldDB" id="A0A0M9FWW1"/>
<sequence length="213" mass="23376">MSTGSLSEETVRYFEEKNISFILDEAMHNVMQAMPEDPLQFLEDTLRKPTPLRVMVVGPPGSGKSTLAAKLAERYGVVHVDASPNAATGEITAAADILPRITEAHKSGRGWVLDGFPERRANTIQLQAYGVSPQMVFELQAPVGITMARITSNRNEGSHVSEDAIMQRYRYYDMRRAEVAAAYHTCYTGVSAAGSREEVLEQVSKAIDGLKLS</sequence>